<accession>A0A0F5FQK8</accession>
<feature type="domain" description="PilZ" evidence="1">
    <location>
        <begin position="3"/>
        <end position="81"/>
    </location>
</feature>
<protein>
    <recommendedName>
        <fullName evidence="1">PilZ domain-containing protein</fullName>
    </recommendedName>
</protein>
<evidence type="ECO:0000313" key="2">
    <source>
        <dbReference type="EMBL" id="KKB11159.1"/>
    </source>
</evidence>
<name>A0A0F5FQK8_9HYPH</name>
<dbReference type="PATRIC" id="fig|443610.3.peg.1076"/>
<dbReference type="GO" id="GO:0035438">
    <property type="term" value="F:cyclic-di-GMP binding"/>
    <property type="evidence" value="ECO:0007669"/>
    <property type="project" value="InterPro"/>
</dbReference>
<dbReference type="InterPro" id="IPR009875">
    <property type="entry name" value="PilZ_domain"/>
</dbReference>
<dbReference type="Proteomes" id="UP000033632">
    <property type="component" value="Unassembled WGS sequence"/>
</dbReference>
<sequence>MEERRRTFRQRTLKGARIVLNDGFSTFDCTVRNLSPLGARLKVASIIGIPDRFDLLFDDGRKFSCKVAWRQEEDIGVEFIPSSA</sequence>
<organism evidence="2 3">
    <name type="scientific">Devosia geojensis</name>
    <dbReference type="NCBI Taxonomy" id="443610"/>
    <lineage>
        <taxon>Bacteria</taxon>
        <taxon>Pseudomonadati</taxon>
        <taxon>Pseudomonadota</taxon>
        <taxon>Alphaproteobacteria</taxon>
        <taxon>Hyphomicrobiales</taxon>
        <taxon>Devosiaceae</taxon>
        <taxon>Devosia</taxon>
    </lineage>
</organism>
<dbReference type="Gene3D" id="2.40.10.220">
    <property type="entry name" value="predicted glycosyltransferase like domains"/>
    <property type="match status" value="1"/>
</dbReference>
<dbReference type="AlphaFoldDB" id="A0A0F5FQK8"/>
<gene>
    <name evidence="2" type="ORF">VE25_14165</name>
</gene>
<proteinExistence type="predicted"/>
<dbReference type="SUPFAM" id="SSF141371">
    <property type="entry name" value="PilZ domain-like"/>
    <property type="match status" value="1"/>
</dbReference>
<dbReference type="RefSeq" id="WP_046109294.1">
    <property type="nucleotide sequence ID" value="NZ_JZEX01000122.1"/>
</dbReference>
<reference evidence="2 3" key="1">
    <citation type="submission" date="2015-03" db="EMBL/GenBank/DDBJ databases">
        <authorList>
            <person name="Hassan Y.I."/>
            <person name="Lepp D."/>
            <person name="Li X.-Z."/>
            <person name="Zhou T."/>
        </authorList>
    </citation>
    <scope>NUCLEOTIDE SEQUENCE [LARGE SCALE GENOMIC DNA]</scope>
    <source>
        <strain evidence="2 3">BD-c194</strain>
    </source>
</reference>
<comment type="caution">
    <text evidence="2">The sequence shown here is derived from an EMBL/GenBank/DDBJ whole genome shotgun (WGS) entry which is preliminary data.</text>
</comment>
<evidence type="ECO:0000259" key="1">
    <source>
        <dbReference type="Pfam" id="PF07238"/>
    </source>
</evidence>
<dbReference type="EMBL" id="JZEX01000122">
    <property type="protein sequence ID" value="KKB11159.1"/>
    <property type="molecule type" value="Genomic_DNA"/>
</dbReference>
<dbReference type="OrthoDB" id="7210926at2"/>
<dbReference type="STRING" id="443610.VE25_14165"/>
<keyword evidence="3" id="KW-1185">Reference proteome</keyword>
<dbReference type="Pfam" id="PF07238">
    <property type="entry name" value="PilZ"/>
    <property type="match status" value="1"/>
</dbReference>
<evidence type="ECO:0000313" key="3">
    <source>
        <dbReference type="Proteomes" id="UP000033632"/>
    </source>
</evidence>